<comment type="caution">
    <text evidence="3">The sequence shown here is derived from an EMBL/GenBank/DDBJ whole genome shotgun (WGS) entry which is preliminary data.</text>
</comment>
<dbReference type="EMBL" id="CAVMBE010000047">
    <property type="protein sequence ID" value="CAK4031334.1"/>
    <property type="molecule type" value="Genomic_DNA"/>
</dbReference>
<evidence type="ECO:0000313" key="3">
    <source>
        <dbReference type="EMBL" id="CAK4031334.1"/>
    </source>
</evidence>
<reference evidence="3" key="1">
    <citation type="submission" date="2023-11" db="EMBL/GenBank/DDBJ databases">
        <authorList>
            <person name="Alioto T."/>
            <person name="Alioto T."/>
            <person name="Gomez Garrido J."/>
        </authorList>
    </citation>
    <scope>NUCLEOTIDE SEQUENCE</scope>
</reference>
<feature type="domain" description="Carrier" evidence="2">
    <location>
        <begin position="20"/>
        <end position="76"/>
    </location>
</feature>
<dbReference type="AlphaFoldDB" id="A0AAI8Z2K6"/>
<protein>
    <recommendedName>
        <fullName evidence="2">Carrier domain-containing protein</fullName>
    </recommendedName>
</protein>
<proteinExistence type="predicted"/>
<dbReference type="InterPro" id="IPR036736">
    <property type="entry name" value="ACP-like_sf"/>
</dbReference>
<organism evidence="3 4">
    <name type="scientific">Lecanosticta acicola</name>
    <dbReference type="NCBI Taxonomy" id="111012"/>
    <lineage>
        <taxon>Eukaryota</taxon>
        <taxon>Fungi</taxon>
        <taxon>Dikarya</taxon>
        <taxon>Ascomycota</taxon>
        <taxon>Pezizomycotina</taxon>
        <taxon>Dothideomycetes</taxon>
        <taxon>Dothideomycetidae</taxon>
        <taxon>Mycosphaerellales</taxon>
        <taxon>Mycosphaerellaceae</taxon>
        <taxon>Lecanosticta</taxon>
    </lineage>
</organism>
<feature type="region of interest" description="Disordered" evidence="1">
    <location>
        <begin position="94"/>
        <end position="113"/>
    </location>
</feature>
<evidence type="ECO:0000313" key="4">
    <source>
        <dbReference type="Proteomes" id="UP001296104"/>
    </source>
</evidence>
<dbReference type="InterPro" id="IPR009081">
    <property type="entry name" value="PP-bd_ACP"/>
</dbReference>
<gene>
    <name evidence="3" type="ORF">LECACI_7A006492</name>
</gene>
<name>A0AAI8Z2K6_9PEZI</name>
<sequence length="152" mass="16594">MGLQVGMNLQKFLDILFEEAWIPLNDLENDAEIADLGIDRILARAFSDQIARATCLSLPVDQFQSVDTVQNFIDRLKKVGAAHKGDKGVKAVEVSPNSNAHKPQTGKRAFSTESNEKLASKQVRLILRLKGNPVTTSKKVFLMPDGSGSAMA</sequence>
<dbReference type="Pfam" id="PF00550">
    <property type="entry name" value="PP-binding"/>
    <property type="match status" value="1"/>
</dbReference>
<dbReference type="Gene3D" id="1.10.1200.10">
    <property type="entry name" value="ACP-like"/>
    <property type="match status" value="1"/>
</dbReference>
<keyword evidence="4" id="KW-1185">Reference proteome</keyword>
<dbReference type="SUPFAM" id="SSF47336">
    <property type="entry name" value="ACP-like"/>
    <property type="match status" value="1"/>
</dbReference>
<dbReference type="Proteomes" id="UP001296104">
    <property type="component" value="Unassembled WGS sequence"/>
</dbReference>
<accession>A0AAI8Z2K6</accession>
<evidence type="ECO:0000259" key="2">
    <source>
        <dbReference type="Pfam" id="PF00550"/>
    </source>
</evidence>
<evidence type="ECO:0000256" key="1">
    <source>
        <dbReference type="SAM" id="MobiDB-lite"/>
    </source>
</evidence>